<feature type="transmembrane region" description="Helical" evidence="1">
    <location>
        <begin position="20"/>
        <end position="40"/>
    </location>
</feature>
<keyword evidence="1" id="KW-0812">Transmembrane</keyword>
<keyword evidence="3" id="KW-1185">Reference proteome</keyword>
<sequence length="165" mass="19018">MKCMKETERGIQVIYGEYNVGCMVTAPLMMIVGSLVLFWILEFKALLVGTIGLVFFGGVLLKIISVLRRKNRILFEIVQDGIVYKNRKVDFLQLAEISIGYHNHRLIGLVFPDIIIRTATNQSHYISTYNLVDLNELEKIVSTYIIPYSTIECQEAWQKNRQPFI</sequence>
<comment type="caution">
    <text evidence="2">The sequence shown here is derived from an EMBL/GenBank/DDBJ whole genome shotgun (WGS) entry which is preliminary data.</text>
</comment>
<dbReference type="OrthoDB" id="2855047at2"/>
<dbReference type="RefSeq" id="WP_113659259.1">
    <property type="nucleotide sequence ID" value="NZ_KZ845667.1"/>
</dbReference>
<feature type="transmembrane region" description="Helical" evidence="1">
    <location>
        <begin position="46"/>
        <end position="67"/>
    </location>
</feature>
<keyword evidence="1" id="KW-0472">Membrane</keyword>
<evidence type="ECO:0000313" key="2">
    <source>
        <dbReference type="EMBL" id="RAL24268.1"/>
    </source>
</evidence>
<dbReference type="InterPro" id="IPR035324">
    <property type="entry name" value="DUF5381"/>
</dbReference>
<reference evidence="2 3" key="1">
    <citation type="submission" date="2018-06" db="EMBL/GenBank/DDBJ databases">
        <title>Thermoflavimicrobium daqus sp. nov., a thermophilic microbe isolated from Moutai-flavour Daqu.</title>
        <authorList>
            <person name="Wang X."/>
            <person name="Zhou H."/>
        </authorList>
    </citation>
    <scope>NUCLEOTIDE SEQUENCE [LARGE SCALE GENOMIC DNA]</scope>
    <source>
        <strain evidence="2 3">FBKL4.011</strain>
    </source>
</reference>
<evidence type="ECO:0000256" key="1">
    <source>
        <dbReference type="SAM" id="Phobius"/>
    </source>
</evidence>
<protein>
    <recommendedName>
        <fullName evidence="4">DUF304 domain-containing protein</fullName>
    </recommendedName>
</protein>
<dbReference type="EMBL" id="QJKK01000005">
    <property type="protein sequence ID" value="RAL24268.1"/>
    <property type="molecule type" value="Genomic_DNA"/>
</dbReference>
<name>A0A364K4F6_9BACL</name>
<keyword evidence="1" id="KW-1133">Transmembrane helix</keyword>
<dbReference type="Proteomes" id="UP000251213">
    <property type="component" value="Unassembled WGS sequence"/>
</dbReference>
<evidence type="ECO:0008006" key="4">
    <source>
        <dbReference type="Google" id="ProtNLM"/>
    </source>
</evidence>
<gene>
    <name evidence="2" type="ORF">DL897_11375</name>
</gene>
<accession>A0A364K4F6</accession>
<reference evidence="2 3" key="2">
    <citation type="submission" date="2018-06" db="EMBL/GenBank/DDBJ databases">
        <authorList>
            <person name="Zhirakovskaya E."/>
        </authorList>
    </citation>
    <scope>NUCLEOTIDE SEQUENCE [LARGE SCALE GENOMIC DNA]</scope>
    <source>
        <strain evidence="2 3">FBKL4.011</strain>
    </source>
</reference>
<dbReference type="AlphaFoldDB" id="A0A364K4F6"/>
<organism evidence="2 3">
    <name type="scientific">Thermoflavimicrobium daqui</name>
    <dbReference type="NCBI Taxonomy" id="2137476"/>
    <lineage>
        <taxon>Bacteria</taxon>
        <taxon>Bacillati</taxon>
        <taxon>Bacillota</taxon>
        <taxon>Bacilli</taxon>
        <taxon>Bacillales</taxon>
        <taxon>Thermoactinomycetaceae</taxon>
        <taxon>Thermoflavimicrobium</taxon>
    </lineage>
</organism>
<evidence type="ECO:0000313" key="3">
    <source>
        <dbReference type="Proteomes" id="UP000251213"/>
    </source>
</evidence>
<proteinExistence type="predicted"/>
<dbReference type="Pfam" id="PF17353">
    <property type="entry name" value="DUF5381"/>
    <property type="match status" value="1"/>
</dbReference>